<dbReference type="AlphaFoldDB" id="A0AAD4MKW9"/>
<evidence type="ECO:0000313" key="2">
    <source>
        <dbReference type="Proteomes" id="UP001201812"/>
    </source>
</evidence>
<comment type="caution">
    <text evidence="1">The sequence shown here is derived from an EMBL/GenBank/DDBJ whole genome shotgun (WGS) entry which is preliminary data.</text>
</comment>
<reference evidence="1" key="1">
    <citation type="submission" date="2022-01" db="EMBL/GenBank/DDBJ databases">
        <title>Genome Sequence Resource for Two Populations of Ditylenchus destructor, the Migratory Endoparasitic Phytonematode.</title>
        <authorList>
            <person name="Zhang H."/>
            <person name="Lin R."/>
            <person name="Xie B."/>
        </authorList>
    </citation>
    <scope>NUCLEOTIDE SEQUENCE</scope>
    <source>
        <strain evidence="1">BazhouSP</strain>
    </source>
</reference>
<evidence type="ECO:0000313" key="1">
    <source>
        <dbReference type="EMBL" id="KAI1697616.1"/>
    </source>
</evidence>
<protein>
    <submittedName>
        <fullName evidence="1">Uncharacterized protein</fullName>
    </submittedName>
</protein>
<dbReference type="EMBL" id="JAKKPZ010000259">
    <property type="protein sequence ID" value="KAI1697616.1"/>
    <property type="molecule type" value="Genomic_DNA"/>
</dbReference>
<sequence>MMSICNNFVVFDDKIPTNEEKQFFTELGISSNVPVDVQYENAFIGLSSKNSASKSNSLAMSLRGTAQDIQQPIIFSGRSNNHQEHSWAALKYFLEFLYYPAMYTKKCELIPYGNDLDTNLSKGIDVTTSFTLNPAFPIFGQLRTEISIKNDGTMTFGDTTISPFL</sequence>
<organism evidence="1 2">
    <name type="scientific">Ditylenchus destructor</name>
    <dbReference type="NCBI Taxonomy" id="166010"/>
    <lineage>
        <taxon>Eukaryota</taxon>
        <taxon>Metazoa</taxon>
        <taxon>Ecdysozoa</taxon>
        <taxon>Nematoda</taxon>
        <taxon>Chromadorea</taxon>
        <taxon>Rhabditida</taxon>
        <taxon>Tylenchina</taxon>
        <taxon>Tylenchomorpha</taxon>
        <taxon>Sphaerularioidea</taxon>
        <taxon>Anguinidae</taxon>
        <taxon>Anguininae</taxon>
        <taxon>Ditylenchus</taxon>
    </lineage>
</organism>
<dbReference type="Proteomes" id="UP001201812">
    <property type="component" value="Unassembled WGS sequence"/>
</dbReference>
<proteinExistence type="predicted"/>
<name>A0AAD4MKW9_9BILA</name>
<accession>A0AAD4MKW9</accession>
<keyword evidence="2" id="KW-1185">Reference proteome</keyword>
<gene>
    <name evidence="1" type="ORF">DdX_18391</name>
</gene>